<reference evidence="2" key="1">
    <citation type="journal article" date="2019" name="Int. J. Syst. Evol. Microbiol.">
        <title>The Global Catalogue of Microorganisms (GCM) 10K type strain sequencing project: providing services to taxonomists for standard genome sequencing and annotation.</title>
        <authorList>
            <consortium name="The Broad Institute Genomics Platform"/>
            <consortium name="The Broad Institute Genome Sequencing Center for Infectious Disease"/>
            <person name="Wu L."/>
            <person name="Ma J."/>
        </authorList>
    </citation>
    <scope>NUCLEOTIDE SEQUENCE [LARGE SCALE GENOMIC DNA]</scope>
    <source>
        <strain evidence="2">JCM 17441</strain>
    </source>
</reference>
<dbReference type="RefSeq" id="WP_345130121.1">
    <property type="nucleotide sequence ID" value="NZ_BAABAT010000015.1"/>
</dbReference>
<comment type="caution">
    <text evidence="1">The sequence shown here is derived from an EMBL/GenBank/DDBJ whole genome shotgun (WGS) entry which is preliminary data.</text>
</comment>
<gene>
    <name evidence="1" type="ORF">GCM10022255_052440</name>
</gene>
<dbReference type="EMBL" id="BAABAT010000015">
    <property type="protein sequence ID" value="GAA4253086.1"/>
    <property type="molecule type" value="Genomic_DNA"/>
</dbReference>
<proteinExistence type="predicted"/>
<organism evidence="1 2">
    <name type="scientific">Dactylosporangium darangshiense</name>
    <dbReference type="NCBI Taxonomy" id="579108"/>
    <lineage>
        <taxon>Bacteria</taxon>
        <taxon>Bacillati</taxon>
        <taxon>Actinomycetota</taxon>
        <taxon>Actinomycetes</taxon>
        <taxon>Micromonosporales</taxon>
        <taxon>Micromonosporaceae</taxon>
        <taxon>Dactylosporangium</taxon>
    </lineage>
</organism>
<protein>
    <recommendedName>
        <fullName evidence="3">Secreted protein</fullName>
    </recommendedName>
</protein>
<name>A0ABP8DDE4_9ACTN</name>
<dbReference type="Proteomes" id="UP001500620">
    <property type="component" value="Unassembled WGS sequence"/>
</dbReference>
<sequence>MVVLVLVALVCLGLPGAGAIWYVMQNNGPYHTVDVVCGVVNSPASKQYTGGLAGEPTTGAWTSGCNWTKDADFLFTVQVSVEHKHGFHDSIDEAKTWYNMMKDQAASATGDLDTSFAGENTWGIGDEAYLSFTSKLTASGKSRADKQLVVARTGNVVIEVQYLKVVPATQTASYSEANDQARGFRDPALALFKDVTEDLH</sequence>
<evidence type="ECO:0000313" key="1">
    <source>
        <dbReference type="EMBL" id="GAA4253086.1"/>
    </source>
</evidence>
<keyword evidence="2" id="KW-1185">Reference proteome</keyword>
<evidence type="ECO:0000313" key="2">
    <source>
        <dbReference type="Proteomes" id="UP001500620"/>
    </source>
</evidence>
<evidence type="ECO:0008006" key="3">
    <source>
        <dbReference type="Google" id="ProtNLM"/>
    </source>
</evidence>
<accession>A0ABP8DDE4</accession>